<dbReference type="AlphaFoldDB" id="A0A7R9NY64"/>
<name>A0A7R9NY64_9NEOP</name>
<dbReference type="GO" id="GO:0043001">
    <property type="term" value="P:Golgi to plasma membrane protein transport"/>
    <property type="evidence" value="ECO:0007669"/>
    <property type="project" value="TreeGrafter"/>
</dbReference>
<evidence type="ECO:0000256" key="2">
    <source>
        <dbReference type="SAM" id="MobiDB-lite"/>
    </source>
</evidence>
<evidence type="ECO:0000256" key="1">
    <source>
        <dbReference type="ARBA" id="ARBA00024339"/>
    </source>
</evidence>
<comment type="similarity">
    <text evidence="1">Belongs to the PHAF1 family.</text>
</comment>
<sequence length="149" mass="15956">MVATRHSQIYSPVSVNGSDKTQPAYSPVSVNGSDKTQPAYSPVSVNGSDKTQPAYSPVSVNGSDKTQPAYSPVSVNGSDKTQPAYSPFRMHFSQAVAIIQSQVGIIKGVQVLYSDMNPLAVDLIIILPQDGIRLIFDPVVQRLKVSPSH</sequence>
<dbReference type="GO" id="GO:0005802">
    <property type="term" value="C:trans-Golgi network"/>
    <property type="evidence" value="ECO:0007669"/>
    <property type="project" value="TreeGrafter"/>
</dbReference>
<gene>
    <name evidence="3" type="ORF">TTEB3V08_LOCUS8588</name>
</gene>
<reference evidence="3" key="1">
    <citation type="submission" date="2020-11" db="EMBL/GenBank/DDBJ databases">
        <authorList>
            <person name="Tran Van P."/>
        </authorList>
    </citation>
    <scope>NUCLEOTIDE SEQUENCE</scope>
</reference>
<accession>A0A7R9NY64</accession>
<dbReference type="InterPro" id="IPR039156">
    <property type="entry name" value="PHAF1/BROMI"/>
</dbReference>
<protein>
    <submittedName>
        <fullName evidence="3">Uncharacterized protein</fullName>
    </submittedName>
</protein>
<evidence type="ECO:0000313" key="3">
    <source>
        <dbReference type="EMBL" id="CAD7460666.1"/>
    </source>
</evidence>
<dbReference type="InterPro" id="IPR005373">
    <property type="entry name" value="PHAF1"/>
</dbReference>
<dbReference type="Pfam" id="PF03676">
    <property type="entry name" value="PHAF1"/>
    <property type="match status" value="1"/>
</dbReference>
<dbReference type="EMBL" id="OE003910">
    <property type="protein sequence ID" value="CAD7460666.1"/>
    <property type="molecule type" value="Genomic_DNA"/>
</dbReference>
<organism evidence="3">
    <name type="scientific">Timema tahoe</name>
    <dbReference type="NCBI Taxonomy" id="61484"/>
    <lineage>
        <taxon>Eukaryota</taxon>
        <taxon>Metazoa</taxon>
        <taxon>Ecdysozoa</taxon>
        <taxon>Arthropoda</taxon>
        <taxon>Hexapoda</taxon>
        <taxon>Insecta</taxon>
        <taxon>Pterygota</taxon>
        <taxon>Neoptera</taxon>
        <taxon>Polyneoptera</taxon>
        <taxon>Phasmatodea</taxon>
        <taxon>Timematodea</taxon>
        <taxon>Timematoidea</taxon>
        <taxon>Timematidae</taxon>
        <taxon>Timema</taxon>
    </lineage>
</organism>
<dbReference type="PANTHER" id="PTHR13465:SF2">
    <property type="entry name" value="PHAGOSOME ASSEMBLY FACTOR 1"/>
    <property type="match status" value="1"/>
</dbReference>
<dbReference type="PANTHER" id="PTHR13465">
    <property type="entry name" value="UPF0183 PROTEIN"/>
    <property type="match status" value="1"/>
</dbReference>
<proteinExistence type="inferred from homology"/>
<feature type="region of interest" description="Disordered" evidence="2">
    <location>
        <begin position="1"/>
        <end position="78"/>
    </location>
</feature>